<reference evidence="5 6" key="1">
    <citation type="journal article" date="2013" name="PLoS Genet.">
        <title>Genomic mechanisms accounting for the adaptation to parasitism in nematode-trapping fungi.</title>
        <authorList>
            <person name="Meerupati T."/>
            <person name="Andersson K.M."/>
            <person name="Friman E."/>
            <person name="Kumar D."/>
            <person name="Tunlid A."/>
            <person name="Ahren D."/>
        </authorList>
    </citation>
    <scope>NUCLEOTIDE SEQUENCE [LARGE SCALE GENOMIC DNA]</scope>
    <source>
        <strain evidence="5 6">CBS 200.50</strain>
    </source>
</reference>
<keyword evidence="3" id="KW-0687">Ribonucleoprotein</keyword>
<dbReference type="FunFam" id="2.30.30.70:FF:000001">
    <property type="entry name" value="60S ribosomal protein L21"/>
    <property type="match status" value="1"/>
</dbReference>
<dbReference type="GO" id="GO:1990904">
    <property type="term" value="C:ribonucleoprotein complex"/>
    <property type="evidence" value="ECO:0007669"/>
    <property type="project" value="UniProtKB-KW"/>
</dbReference>
<comment type="similarity">
    <text evidence="1">Belongs to the eukaryotic ribosomal protein eL21 family.</text>
</comment>
<evidence type="ECO:0000256" key="4">
    <source>
        <dbReference type="SAM" id="MobiDB-lite"/>
    </source>
</evidence>
<dbReference type="Gene3D" id="6.10.250.3260">
    <property type="match status" value="2"/>
</dbReference>
<dbReference type="PANTHER" id="PTHR20981">
    <property type="entry name" value="60S RIBOSOMAL PROTEIN L21"/>
    <property type="match status" value="1"/>
</dbReference>
<dbReference type="eggNOG" id="KOG1732">
    <property type="taxonomic scope" value="Eukaryota"/>
</dbReference>
<evidence type="ECO:0000256" key="3">
    <source>
        <dbReference type="ARBA" id="ARBA00023274"/>
    </source>
</evidence>
<protein>
    <recommendedName>
        <fullName evidence="7">60S ribosomal protein L21</fullName>
    </recommendedName>
</protein>
<dbReference type="OMA" id="INYGDYV"/>
<evidence type="ECO:0000313" key="5">
    <source>
        <dbReference type="EMBL" id="EPS36836.1"/>
    </source>
</evidence>
<feature type="region of interest" description="Disordered" evidence="4">
    <location>
        <begin position="115"/>
        <end position="167"/>
    </location>
</feature>
<evidence type="ECO:0000256" key="2">
    <source>
        <dbReference type="ARBA" id="ARBA00022980"/>
    </source>
</evidence>
<keyword evidence="2" id="KW-0689">Ribosomal protein</keyword>
<feature type="compositionally biased region" description="Basic and acidic residues" evidence="4">
    <location>
        <begin position="143"/>
        <end position="154"/>
    </location>
</feature>
<dbReference type="OrthoDB" id="1539250at2759"/>
<dbReference type="InterPro" id="IPR008991">
    <property type="entry name" value="Translation_prot_SH3-like_sf"/>
</dbReference>
<dbReference type="FunFam" id="6.10.250.3260:FF:000001">
    <property type="entry name" value="60S ribosomal protein L21"/>
    <property type="match status" value="1"/>
</dbReference>
<dbReference type="EMBL" id="AQGS01000823">
    <property type="protein sequence ID" value="EPS36836.1"/>
    <property type="molecule type" value="Genomic_DNA"/>
</dbReference>
<comment type="caution">
    <text evidence="5">The sequence shown here is derived from an EMBL/GenBank/DDBJ whole genome shotgun (WGS) entry which is preliminary data.</text>
</comment>
<dbReference type="GO" id="GO:0003735">
    <property type="term" value="F:structural constituent of ribosome"/>
    <property type="evidence" value="ECO:0007669"/>
    <property type="project" value="InterPro"/>
</dbReference>
<evidence type="ECO:0000256" key="1">
    <source>
        <dbReference type="ARBA" id="ARBA00008427"/>
    </source>
</evidence>
<dbReference type="Pfam" id="PF01157">
    <property type="entry name" value="Ribosomal_L21e"/>
    <property type="match status" value="1"/>
</dbReference>
<proteinExistence type="inferred from homology"/>
<dbReference type="InterPro" id="IPR036948">
    <property type="entry name" value="Ribosomal_eL21_sf"/>
</dbReference>
<dbReference type="GO" id="GO:0005840">
    <property type="term" value="C:ribosome"/>
    <property type="evidence" value="ECO:0007669"/>
    <property type="project" value="UniProtKB-KW"/>
</dbReference>
<dbReference type="STRING" id="1284197.S8A6W6"/>
<evidence type="ECO:0000313" key="6">
    <source>
        <dbReference type="Proteomes" id="UP000015100"/>
    </source>
</evidence>
<reference evidence="6" key="2">
    <citation type="submission" date="2013-04" db="EMBL/GenBank/DDBJ databases">
        <title>Genomic mechanisms accounting for the adaptation to parasitism in nematode-trapping fungi.</title>
        <authorList>
            <person name="Ahren D.G."/>
        </authorList>
    </citation>
    <scope>NUCLEOTIDE SEQUENCE [LARGE SCALE GENOMIC DNA]</scope>
    <source>
        <strain evidence="6">CBS 200.50</strain>
    </source>
</reference>
<dbReference type="Gene3D" id="2.30.30.70">
    <property type="entry name" value="Ribosomal protein L21"/>
    <property type="match status" value="1"/>
</dbReference>
<dbReference type="GO" id="GO:0006412">
    <property type="term" value="P:translation"/>
    <property type="evidence" value="ECO:0007669"/>
    <property type="project" value="InterPro"/>
</dbReference>
<dbReference type="AlphaFoldDB" id="S8A6W6"/>
<dbReference type="InterPro" id="IPR018259">
    <property type="entry name" value="Ribosomal_eL21_CS"/>
</dbReference>
<name>S8A6W6_DACHA</name>
<dbReference type="InterPro" id="IPR001147">
    <property type="entry name" value="Ribosomal_eL21"/>
</dbReference>
<dbReference type="SUPFAM" id="SSF50104">
    <property type="entry name" value="Translation proteins SH3-like domain"/>
    <property type="match status" value="1"/>
</dbReference>
<gene>
    <name evidence="5" type="ORF">H072_9618</name>
</gene>
<accession>S8A6W6</accession>
<keyword evidence="6" id="KW-1185">Reference proteome</keyword>
<sequence>MGKSGGLRAGTRYAFARGFKNTGMIALSTYLQQYKVGDIVDIRANGAQQKGMPHKIYHGKTGIVYNVTKSSVGVIVHKKVGHRYLEKRVNIRIEHIHHSKCREEFIRRVKENAEKKKENAEKKKAAKAAGETVHLKRQIALPRDARTVSTEDNKPQTLVPLPYETTI</sequence>
<dbReference type="Proteomes" id="UP000015100">
    <property type="component" value="Unassembled WGS sequence"/>
</dbReference>
<organism evidence="5 6">
    <name type="scientific">Dactylellina haptotyla (strain CBS 200.50)</name>
    <name type="common">Nematode-trapping fungus</name>
    <name type="synonym">Monacrosporium haptotylum</name>
    <dbReference type="NCBI Taxonomy" id="1284197"/>
    <lineage>
        <taxon>Eukaryota</taxon>
        <taxon>Fungi</taxon>
        <taxon>Dikarya</taxon>
        <taxon>Ascomycota</taxon>
        <taxon>Pezizomycotina</taxon>
        <taxon>Orbiliomycetes</taxon>
        <taxon>Orbiliales</taxon>
        <taxon>Orbiliaceae</taxon>
        <taxon>Dactylellina</taxon>
    </lineage>
</organism>
<dbReference type="HOGENOM" id="CLU_103610_0_1_1"/>
<dbReference type="PROSITE" id="PS01171">
    <property type="entry name" value="RIBOSOMAL_L21E"/>
    <property type="match status" value="1"/>
</dbReference>
<evidence type="ECO:0008006" key="7">
    <source>
        <dbReference type="Google" id="ProtNLM"/>
    </source>
</evidence>